<evidence type="ECO:0000313" key="2">
    <source>
        <dbReference type="Proteomes" id="UP000011910"/>
    </source>
</evidence>
<sequence>MKTLYLIPARGGSKGIPGKNLKPFFGKPLIGYAIETALACSGSPADICLSTDDAAIAEVGEKWGLEVPFLRPAELATDEAGTYPVLLHALEQMEQLRGCHYEVLVLLQPTSPFRTARHVQEALALYGPGLDGVVSVQEAESNPYFTLFEETSEGWLQKSKKGIFVRRQDCPRVWELNGAVYVLKAESLRKYQSLAEFQKLRPYEMSRLESADLDTPLDWKWAKLLVQEGLVSL</sequence>
<dbReference type="Proteomes" id="UP000011910">
    <property type="component" value="Unassembled WGS sequence"/>
</dbReference>
<dbReference type="STRING" id="1279009.ADICEAN_01120"/>
<dbReference type="Pfam" id="PF02348">
    <property type="entry name" value="CTP_transf_3"/>
    <property type="match status" value="1"/>
</dbReference>
<accession>M7N900</accession>
<proteinExistence type="predicted"/>
<gene>
    <name evidence="1" type="primary">neuA</name>
    <name evidence="1" type="ORF">ADICEAN_01120</name>
</gene>
<evidence type="ECO:0000313" key="1">
    <source>
        <dbReference type="EMBL" id="EMR03686.1"/>
    </source>
</evidence>
<name>M7N900_9BACT</name>
<comment type="caution">
    <text evidence="1">The sequence shown here is derived from an EMBL/GenBank/DDBJ whole genome shotgun (WGS) entry which is preliminary data.</text>
</comment>
<keyword evidence="1" id="KW-0808">Transferase</keyword>
<dbReference type="InterPro" id="IPR029044">
    <property type="entry name" value="Nucleotide-diphossugar_trans"/>
</dbReference>
<dbReference type="InterPro" id="IPR003329">
    <property type="entry name" value="Cytidylyl_trans"/>
</dbReference>
<dbReference type="EC" id="2.7.7.43" evidence="1"/>
<reference evidence="1 2" key="1">
    <citation type="journal article" date="2013" name="Genome Announc.">
        <title>Draft Genome Sequence of Cesiribacter andamanensis Strain AMV16T, Isolated from a Soil Sample from a Mud Volcano in the Andaman Islands, India.</title>
        <authorList>
            <person name="Shivaji S."/>
            <person name="Ara S."/>
            <person name="Begum Z."/>
            <person name="Srinivas T.N."/>
            <person name="Singh A."/>
            <person name="Kumar Pinnaka A."/>
        </authorList>
    </citation>
    <scope>NUCLEOTIDE SEQUENCE [LARGE SCALE GENOMIC DNA]</scope>
    <source>
        <strain evidence="1 2">AMV16</strain>
    </source>
</reference>
<dbReference type="PANTHER" id="PTHR21485">
    <property type="entry name" value="HAD SUPERFAMILY MEMBERS CMAS AND KDSC"/>
    <property type="match status" value="1"/>
</dbReference>
<keyword evidence="1" id="KW-0548">Nucleotidyltransferase</keyword>
<dbReference type="RefSeq" id="WP_009194520.1">
    <property type="nucleotide sequence ID" value="NZ_AODQ01000019.1"/>
</dbReference>
<dbReference type="AlphaFoldDB" id="M7N900"/>
<organism evidence="1 2">
    <name type="scientific">Cesiribacter andamanensis AMV16</name>
    <dbReference type="NCBI Taxonomy" id="1279009"/>
    <lineage>
        <taxon>Bacteria</taxon>
        <taxon>Pseudomonadati</taxon>
        <taxon>Bacteroidota</taxon>
        <taxon>Cytophagia</taxon>
        <taxon>Cytophagales</taxon>
        <taxon>Cesiribacteraceae</taxon>
        <taxon>Cesiribacter</taxon>
    </lineage>
</organism>
<protein>
    <submittedName>
        <fullName evidence="1">N-acylneuraminate cytidylyltransferase</fullName>
        <ecNumber evidence="1">2.7.7.43</ecNumber>
    </submittedName>
</protein>
<dbReference type="EMBL" id="AODQ01000019">
    <property type="protein sequence ID" value="EMR03686.1"/>
    <property type="molecule type" value="Genomic_DNA"/>
</dbReference>
<keyword evidence="2" id="KW-1185">Reference proteome</keyword>
<dbReference type="SUPFAM" id="SSF53448">
    <property type="entry name" value="Nucleotide-diphospho-sugar transferases"/>
    <property type="match status" value="1"/>
</dbReference>
<dbReference type="GO" id="GO:0008781">
    <property type="term" value="F:N-acylneuraminate cytidylyltransferase activity"/>
    <property type="evidence" value="ECO:0007669"/>
    <property type="project" value="UniProtKB-EC"/>
</dbReference>
<dbReference type="eggNOG" id="COG1083">
    <property type="taxonomic scope" value="Bacteria"/>
</dbReference>
<dbReference type="Gene3D" id="3.90.550.10">
    <property type="entry name" value="Spore Coat Polysaccharide Biosynthesis Protein SpsA, Chain A"/>
    <property type="match status" value="1"/>
</dbReference>
<dbReference type="InterPro" id="IPR050793">
    <property type="entry name" value="CMP-NeuNAc_synthase"/>
</dbReference>
<dbReference type="PATRIC" id="fig|1279009.4.peg.1135"/>
<dbReference type="OrthoDB" id="9805604at2"/>
<dbReference type="CDD" id="cd02513">
    <property type="entry name" value="CMP-NeuAc_Synthase"/>
    <property type="match status" value="1"/>
</dbReference>
<dbReference type="PANTHER" id="PTHR21485:SF6">
    <property type="entry name" value="N-ACYLNEURAMINATE CYTIDYLYLTRANSFERASE-RELATED"/>
    <property type="match status" value="1"/>
</dbReference>